<dbReference type="InterPro" id="IPR017871">
    <property type="entry name" value="ABC_transporter-like_CS"/>
</dbReference>
<evidence type="ECO:0000256" key="8">
    <source>
        <dbReference type="ARBA" id="ARBA00022840"/>
    </source>
</evidence>
<keyword evidence="3" id="KW-0813">Transport</keyword>
<keyword evidence="10 11" id="KW-0472">Membrane</keyword>
<feature type="domain" description="ABC transmembrane type-1" evidence="13">
    <location>
        <begin position="366"/>
        <end position="566"/>
    </location>
</feature>
<feature type="transmembrane region" description="Helical" evidence="11">
    <location>
        <begin position="549"/>
        <end position="569"/>
    </location>
</feature>
<organism evidence="14">
    <name type="scientific">Timema californicum</name>
    <name type="common">California timema</name>
    <name type="synonym">Walking stick</name>
    <dbReference type="NCBI Taxonomy" id="61474"/>
    <lineage>
        <taxon>Eukaryota</taxon>
        <taxon>Metazoa</taxon>
        <taxon>Ecdysozoa</taxon>
        <taxon>Arthropoda</taxon>
        <taxon>Hexapoda</taxon>
        <taxon>Insecta</taxon>
        <taxon>Pterygota</taxon>
        <taxon>Neoptera</taxon>
        <taxon>Polyneoptera</taxon>
        <taxon>Phasmatodea</taxon>
        <taxon>Timematodea</taxon>
        <taxon>Timematoidea</taxon>
        <taxon>Timematidae</taxon>
        <taxon>Timema</taxon>
    </lineage>
</organism>
<feature type="transmembrane region" description="Helical" evidence="11">
    <location>
        <begin position="69"/>
        <end position="86"/>
    </location>
</feature>
<dbReference type="Gene3D" id="1.20.1560.10">
    <property type="entry name" value="ABC transporter type 1, transmembrane domain"/>
    <property type="match status" value="1"/>
</dbReference>
<name>A0A7R9J1U8_TIMCA</name>
<evidence type="ECO:0000256" key="1">
    <source>
        <dbReference type="ARBA" id="ARBA00004128"/>
    </source>
</evidence>
<comment type="subcellular location">
    <subcellularLocation>
        <location evidence="1">Vacuole membrane</location>
        <topology evidence="1">Multi-pass membrane protein</topology>
    </subcellularLocation>
</comment>
<dbReference type="Pfam" id="PF24357">
    <property type="entry name" value="TMD0_ABC"/>
    <property type="match status" value="1"/>
</dbReference>
<dbReference type="EMBL" id="OE180371">
    <property type="protein sequence ID" value="CAD7571180.1"/>
    <property type="molecule type" value="Genomic_DNA"/>
</dbReference>
<keyword evidence="7" id="KW-0547">Nucleotide-binding</keyword>
<evidence type="ECO:0000256" key="6">
    <source>
        <dbReference type="ARBA" id="ARBA00022737"/>
    </source>
</evidence>
<feature type="transmembrane region" description="Helical" evidence="11">
    <location>
        <begin position="423"/>
        <end position="445"/>
    </location>
</feature>
<dbReference type="PANTHER" id="PTHR24223:SF443">
    <property type="entry name" value="MULTIDRUG-RESISTANCE LIKE PROTEIN 1, ISOFORM I"/>
    <property type="match status" value="1"/>
</dbReference>
<evidence type="ECO:0000259" key="13">
    <source>
        <dbReference type="PROSITE" id="PS50929"/>
    </source>
</evidence>
<evidence type="ECO:0000256" key="7">
    <source>
        <dbReference type="ARBA" id="ARBA00022741"/>
    </source>
</evidence>
<dbReference type="CDD" id="cd03250">
    <property type="entry name" value="ABCC_MRP_domain1"/>
    <property type="match status" value="1"/>
</dbReference>
<proteinExistence type="inferred from homology"/>
<feature type="transmembrane region" description="Helical" evidence="11">
    <location>
        <begin position="106"/>
        <end position="125"/>
    </location>
</feature>
<feature type="transmembrane region" description="Helical" evidence="11">
    <location>
        <begin position="36"/>
        <end position="57"/>
    </location>
</feature>
<feature type="transmembrane region" description="Helical" evidence="11">
    <location>
        <begin position="174"/>
        <end position="191"/>
    </location>
</feature>
<accession>A0A7R9J1U8</accession>
<evidence type="ECO:0000256" key="10">
    <source>
        <dbReference type="ARBA" id="ARBA00023136"/>
    </source>
</evidence>
<evidence type="ECO:0000256" key="5">
    <source>
        <dbReference type="ARBA" id="ARBA00022692"/>
    </source>
</evidence>
<dbReference type="Gene3D" id="3.40.50.300">
    <property type="entry name" value="P-loop containing nucleotide triphosphate hydrolases"/>
    <property type="match status" value="1"/>
</dbReference>
<feature type="transmembrane region" description="Helical" evidence="11">
    <location>
        <begin position="500"/>
        <end position="529"/>
    </location>
</feature>
<keyword evidence="8" id="KW-0067">ATP-binding</keyword>
<dbReference type="PROSITE" id="PS00211">
    <property type="entry name" value="ABC_TRANSPORTER_1"/>
    <property type="match status" value="1"/>
</dbReference>
<keyword evidence="4" id="KW-0926">Vacuole</keyword>
<dbReference type="InterPro" id="IPR036640">
    <property type="entry name" value="ABC1_TM_sf"/>
</dbReference>
<dbReference type="InterPro" id="IPR011527">
    <property type="entry name" value="ABC1_TM_dom"/>
</dbReference>
<dbReference type="InterPro" id="IPR056227">
    <property type="entry name" value="TMD0_ABC"/>
</dbReference>
<evidence type="ECO:0000256" key="9">
    <source>
        <dbReference type="ARBA" id="ARBA00022989"/>
    </source>
</evidence>
<dbReference type="PANTHER" id="PTHR24223">
    <property type="entry name" value="ATP-BINDING CASSETTE SUB-FAMILY C"/>
    <property type="match status" value="1"/>
</dbReference>
<dbReference type="SUPFAM" id="SSF52540">
    <property type="entry name" value="P-loop containing nucleoside triphosphate hydrolases"/>
    <property type="match status" value="1"/>
</dbReference>
<keyword evidence="9 11" id="KW-1133">Transmembrane helix</keyword>
<dbReference type="InterPro" id="IPR003439">
    <property type="entry name" value="ABC_transporter-like_ATP-bd"/>
</dbReference>
<dbReference type="AlphaFoldDB" id="A0A7R9J1U8"/>
<protein>
    <submittedName>
        <fullName evidence="14">(California timema) hypothetical protein</fullName>
    </submittedName>
</protein>
<evidence type="ECO:0000256" key="2">
    <source>
        <dbReference type="ARBA" id="ARBA00009726"/>
    </source>
</evidence>
<dbReference type="GO" id="GO:0005524">
    <property type="term" value="F:ATP binding"/>
    <property type="evidence" value="ECO:0007669"/>
    <property type="project" value="UniProtKB-KW"/>
</dbReference>
<reference evidence="14" key="1">
    <citation type="submission" date="2020-11" db="EMBL/GenBank/DDBJ databases">
        <authorList>
            <person name="Tran Van P."/>
        </authorList>
    </citation>
    <scope>NUCLEOTIDE SEQUENCE</scope>
</reference>
<feature type="domain" description="ABC transporter" evidence="12">
    <location>
        <begin position="529"/>
        <end position="769"/>
    </location>
</feature>
<dbReference type="PROSITE" id="PS50929">
    <property type="entry name" value="ABC_TM1F"/>
    <property type="match status" value="1"/>
</dbReference>
<dbReference type="GO" id="GO:0016887">
    <property type="term" value="F:ATP hydrolysis activity"/>
    <property type="evidence" value="ECO:0007669"/>
    <property type="project" value="InterPro"/>
</dbReference>
<dbReference type="GO" id="GO:0005774">
    <property type="term" value="C:vacuolar membrane"/>
    <property type="evidence" value="ECO:0007669"/>
    <property type="project" value="UniProtKB-SubCell"/>
</dbReference>
<dbReference type="GO" id="GO:0140359">
    <property type="term" value="F:ABC-type transporter activity"/>
    <property type="evidence" value="ECO:0007669"/>
    <property type="project" value="InterPro"/>
</dbReference>
<dbReference type="CDD" id="cd18595">
    <property type="entry name" value="ABC_6TM_MRP1_2_3_6_D1_like"/>
    <property type="match status" value="1"/>
</dbReference>
<feature type="transmembrane region" description="Helical" evidence="11">
    <location>
        <begin position="137"/>
        <end position="154"/>
    </location>
</feature>
<dbReference type="FunFam" id="3.40.50.300:FF:000997">
    <property type="entry name" value="Multidrug resistance-associated protein 1"/>
    <property type="match status" value="1"/>
</dbReference>
<dbReference type="InterPro" id="IPR050173">
    <property type="entry name" value="ABC_transporter_C-like"/>
</dbReference>
<evidence type="ECO:0000256" key="4">
    <source>
        <dbReference type="ARBA" id="ARBA00022554"/>
    </source>
</evidence>
<sequence>MEDDPMDEICGSKFWDSNLTWYTEDPDLTSCFQKTALVWIPCAFLWALVCFEAYYILNSKFRDIPWNKLNRLKIGLSSSLILLAIADLGYAIHQSSTGYDVYPVDYYTPIVKLTTFSLSVALILFNKKRGLRTSGVLFMFWLLLAVCGTVQFRSEIRKIFFDTSTQPVYPIVSYVLYYIITISLLILNCFADEAPTISEYPLTKDSNPEDGASFLSKLFYMWLEPLVWKGFRTPLETKDLWNISPQNCSKVVVPNFDRHWEKALHKTTSIESQTASFRKMSGSVNFSDEKTKPKKITSVLPALWKAYGSTFLSGALLKLLADILAFVCPQLLSLLIQFVEGNGEVWKGYLYAVLMFTGASLDTLALRMSNNARKESTVGEIVNLMSVDAQRFVEITLFICLLWSAPLQIGVALYFLWGILGPSALAGLGMMIIFIPLNGVIASRVKTIQIRQMKSKDERIKIMNEILNGMKVLKLYGWEPSFEQRILKIRNKEVRVLKQAAYLNAATSFVWTCAPFLVSLASFATFILVDENNVLDAQTAFVSLSLFNIIRMPLAMMPMLIVSLTQVSVSIKRMNKFMNVEELDPNNVDHDQSEMNALLKYIYILQGNLAYVPQQAWIRNATLKENILFGKPFEKSLYHRVIEACALKPDIEMLPGGDQIEIGEKGINLSGGQKQRVSLARAVYYGADVYFLDDPLSAVDSHVGKHIFDNVLGPSGMLRKKTRVLVTHSITYLPEVDLIVVLKDGEVTEKGTYKELLEKKGAFADFLMQHLQEIGIENTSSEAGE</sequence>
<dbReference type="FunFam" id="1.20.1560.10:FF:000020">
    <property type="entry name" value="ABC metal ion transporter"/>
    <property type="match status" value="1"/>
</dbReference>
<keyword evidence="6" id="KW-0677">Repeat</keyword>
<evidence type="ECO:0000313" key="14">
    <source>
        <dbReference type="EMBL" id="CAD7571180.1"/>
    </source>
</evidence>
<evidence type="ECO:0000259" key="12">
    <source>
        <dbReference type="PROSITE" id="PS50893"/>
    </source>
</evidence>
<comment type="similarity">
    <text evidence="2">Belongs to the ABC transporter superfamily. ABCC family. Conjugate transporter (TC 3.A.1.208) subfamily.</text>
</comment>
<feature type="transmembrane region" description="Helical" evidence="11">
    <location>
        <begin position="395"/>
        <end position="417"/>
    </location>
</feature>
<dbReference type="PROSITE" id="PS50893">
    <property type="entry name" value="ABC_TRANSPORTER_2"/>
    <property type="match status" value="1"/>
</dbReference>
<keyword evidence="5 11" id="KW-0812">Transmembrane</keyword>
<dbReference type="Pfam" id="PF00005">
    <property type="entry name" value="ABC_tran"/>
    <property type="match status" value="1"/>
</dbReference>
<dbReference type="SUPFAM" id="SSF90123">
    <property type="entry name" value="ABC transporter transmembrane region"/>
    <property type="match status" value="1"/>
</dbReference>
<dbReference type="GO" id="GO:0000323">
    <property type="term" value="C:lytic vacuole"/>
    <property type="evidence" value="ECO:0007669"/>
    <property type="project" value="UniProtKB-ARBA"/>
</dbReference>
<gene>
    <name evidence="14" type="ORF">TCMB3V08_LOCUS3860</name>
</gene>
<dbReference type="InterPro" id="IPR027417">
    <property type="entry name" value="P-loop_NTPase"/>
</dbReference>
<evidence type="ECO:0000256" key="11">
    <source>
        <dbReference type="SAM" id="Phobius"/>
    </source>
</evidence>
<dbReference type="Pfam" id="PF00664">
    <property type="entry name" value="ABC_membrane"/>
    <property type="match status" value="1"/>
</dbReference>
<evidence type="ECO:0000256" key="3">
    <source>
        <dbReference type="ARBA" id="ARBA00022448"/>
    </source>
</evidence>